<feature type="compositionally biased region" description="Gly residues" evidence="5">
    <location>
        <begin position="41"/>
        <end position="55"/>
    </location>
</feature>
<dbReference type="Pfam" id="PF07545">
    <property type="entry name" value="Vg_Tdu"/>
    <property type="match status" value="1"/>
</dbReference>
<feature type="compositionally biased region" description="Gly residues" evidence="5">
    <location>
        <begin position="99"/>
        <end position="117"/>
    </location>
</feature>
<feature type="region of interest" description="Disordered" evidence="5">
    <location>
        <begin position="1"/>
        <end position="117"/>
    </location>
</feature>
<keyword evidence="7" id="KW-1185">Reference proteome</keyword>
<reference evidence="6" key="1">
    <citation type="submission" date="2020-11" db="EMBL/GenBank/DDBJ databases">
        <authorList>
            <person name="Whiteford S."/>
        </authorList>
    </citation>
    <scope>NUCLEOTIDE SEQUENCE</scope>
</reference>
<protein>
    <submittedName>
        <fullName evidence="6">(diamondback moth) hypothetical protein</fullName>
    </submittedName>
</protein>
<dbReference type="PANTHER" id="PTHR15950">
    <property type="entry name" value="TRANSCRIPTION COFACTOR VESTIGIAL-LIKE PROTEIN"/>
    <property type="match status" value="1"/>
</dbReference>
<sequence length="221" mass="22164">MSTVSPSCVCRRPPLTAGGGGGGGGGAGLHTRGTSHTFNVGSGGGSEAYGGGSGSSGAVSPASPPAHAPPAHAPPAHAPPPRLRAKEEDLSTHGRASADGGGSSESEGELGGGAAGAGGARAQYVSANCVVFTHYSGDVAAVVDEHFARALAIDKPKADAILRRSNSFVRSLSAYLEPRAKTAAAVRRSVLPLARTRGVTSAYEIQIFGERRGEIRLYLIP</sequence>
<proteinExistence type="predicted"/>
<evidence type="ECO:0000313" key="6">
    <source>
        <dbReference type="EMBL" id="CAG9134933.1"/>
    </source>
</evidence>
<keyword evidence="2" id="KW-0805">Transcription regulation</keyword>
<name>A0A8S4G1C8_PLUXY</name>
<dbReference type="InterPro" id="IPR011520">
    <property type="entry name" value="Vg_fam"/>
</dbReference>
<evidence type="ECO:0000256" key="5">
    <source>
        <dbReference type="SAM" id="MobiDB-lite"/>
    </source>
</evidence>
<evidence type="ECO:0000256" key="4">
    <source>
        <dbReference type="ARBA" id="ARBA00023242"/>
    </source>
</evidence>
<evidence type="ECO:0000256" key="2">
    <source>
        <dbReference type="ARBA" id="ARBA00023015"/>
    </source>
</evidence>
<comment type="caution">
    <text evidence="6">The sequence shown here is derived from an EMBL/GenBank/DDBJ whole genome shotgun (WGS) entry which is preliminary data.</text>
</comment>
<feature type="compositionally biased region" description="Gly residues" evidence="5">
    <location>
        <begin position="17"/>
        <end position="28"/>
    </location>
</feature>
<dbReference type="Proteomes" id="UP000653454">
    <property type="component" value="Unassembled WGS sequence"/>
</dbReference>
<dbReference type="GO" id="GO:0005634">
    <property type="term" value="C:nucleus"/>
    <property type="evidence" value="ECO:0007669"/>
    <property type="project" value="UniProtKB-SubCell"/>
</dbReference>
<accession>A0A8S4G1C8</accession>
<dbReference type="AlphaFoldDB" id="A0A8S4G1C8"/>
<dbReference type="EMBL" id="CAJHNJ030000089">
    <property type="protein sequence ID" value="CAG9134933.1"/>
    <property type="molecule type" value="Genomic_DNA"/>
</dbReference>
<dbReference type="GO" id="GO:0006355">
    <property type="term" value="P:regulation of DNA-templated transcription"/>
    <property type="evidence" value="ECO:0007669"/>
    <property type="project" value="InterPro"/>
</dbReference>
<dbReference type="PANTHER" id="PTHR15950:SF15">
    <property type="entry name" value="PROTEIN VESTIGIAL"/>
    <property type="match status" value="1"/>
</dbReference>
<evidence type="ECO:0000256" key="1">
    <source>
        <dbReference type="ARBA" id="ARBA00004123"/>
    </source>
</evidence>
<gene>
    <name evidence="6" type="ORF">PLXY2_LOCUS13191</name>
</gene>
<evidence type="ECO:0000256" key="3">
    <source>
        <dbReference type="ARBA" id="ARBA00023163"/>
    </source>
</evidence>
<keyword evidence="3" id="KW-0804">Transcription</keyword>
<organism evidence="6 7">
    <name type="scientific">Plutella xylostella</name>
    <name type="common">Diamondback moth</name>
    <name type="synonym">Plutella maculipennis</name>
    <dbReference type="NCBI Taxonomy" id="51655"/>
    <lineage>
        <taxon>Eukaryota</taxon>
        <taxon>Metazoa</taxon>
        <taxon>Ecdysozoa</taxon>
        <taxon>Arthropoda</taxon>
        <taxon>Hexapoda</taxon>
        <taxon>Insecta</taxon>
        <taxon>Pterygota</taxon>
        <taxon>Neoptera</taxon>
        <taxon>Endopterygota</taxon>
        <taxon>Lepidoptera</taxon>
        <taxon>Glossata</taxon>
        <taxon>Ditrysia</taxon>
        <taxon>Yponomeutoidea</taxon>
        <taxon>Plutellidae</taxon>
        <taxon>Plutella</taxon>
    </lineage>
</organism>
<keyword evidence="4" id="KW-0539">Nucleus</keyword>
<evidence type="ECO:0000313" key="7">
    <source>
        <dbReference type="Proteomes" id="UP000653454"/>
    </source>
</evidence>
<feature type="compositionally biased region" description="Pro residues" evidence="5">
    <location>
        <begin position="62"/>
        <end position="82"/>
    </location>
</feature>
<comment type="subcellular location">
    <subcellularLocation>
        <location evidence="1">Nucleus</location>
    </subcellularLocation>
</comment>